<organism evidence="2 3">
    <name type="scientific">Novipirellula artificiosorum</name>
    <dbReference type="NCBI Taxonomy" id="2528016"/>
    <lineage>
        <taxon>Bacteria</taxon>
        <taxon>Pseudomonadati</taxon>
        <taxon>Planctomycetota</taxon>
        <taxon>Planctomycetia</taxon>
        <taxon>Pirellulales</taxon>
        <taxon>Pirellulaceae</taxon>
        <taxon>Novipirellula</taxon>
    </lineage>
</organism>
<dbReference type="PANTHER" id="PTHR47099">
    <property type="entry name" value="METHYLCOBAMIDE:COM METHYLTRANSFERASE MTBA"/>
    <property type="match status" value="1"/>
</dbReference>
<evidence type="ECO:0000259" key="1">
    <source>
        <dbReference type="Pfam" id="PF01208"/>
    </source>
</evidence>
<dbReference type="Gene3D" id="3.20.20.210">
    <property type="match status" value="1"/>
</dbReference>
<accession>A0A5C6DBD1</accession>
<sequence>MDGYQRYMASLKGQPVDFLPRTPILMQYAAEYIGSDYAAFASDYRVLVEANQRCANDFGMDQVSCISDPYRETQGFGSTIKYVTDGPPHSTHPLEGDKNLSVLQTPDPLSSVRMLDRVKAAEAYKSEAQEKRSILGWIEGPAAEAADLRNLMNFMFDLMDDETYACELMDRCVDVGIAFAQAQVDAGVDTIGIGDAIASQVDPRTYERLIQPREKRLVQAIQAMGAYVKLHICGNITHLLPGIADLSVDILDVDHMVSLSTVRAMVGERVVLAGNMDPVSVVRNGTPSDIKDAVSKAYAEAGNPFMVNAGCEIPSATPTENLKALCEPVNYAG</sequence>
<dbReference type="GO" id="GO:0006779">
    <property type="term" value="P:porphyrin-containing compound biosynthetic process"/>
    <property type="evidence" value="ECO:0007669"/>
    <property type="project" value="InterPro"/>
</dbReference>
<dbReference type="SUPFAM" id="SSF51726">
    <property type="entry name" value="UROD/MetE-like"/>
    <property type="match status" value="1"/>
</dbReference>
<keyword evidence="2" id="KW-0456">Lyase</keyword>
<keyword evidence="3" id="KW-1185">Reference proteome</keyword>
<dbReference type="Proteomes" id="UP000319143">
    <property type="component" value="Unassembled WGS sequence"/>
</dbReference>
<evidence type="ECO:0000313" key="2">
    <source>
        <dbReference type="EMBL" id="TWU32209.1"/>
    </source>
</evidence>
<evidence type="ECO:0000313" key="3">
    <source>
        <dbReference type="Proteomes" id="UP000319143"/>
    </source>
</evidence>
<dbReference type="InterPro" id="IPR000257">
    <property type="entry name" value="Uroporphyrinogen_deCOase"/>
</dbReference>
<feature type="domain" description="Uroporphyrinogen decarboxylase (URO-D)" evidence="1">
    <location>
        <begin position="5"/>
        <end position="329"/>
    </location>
</feature>
<dbReference type="OrthoDB" id="9780425at2"/>
<dbReference type="Pfam" id="PF01208">
    <property type="entry name" value="URO-D"/>
    <property type="match status" value="1"/>
</dbReference>
<dbReference type="AlphaFoldDB" id="A0A5C6DBD1"/>
<comment type="caution">
    <text evidence="2">The sequence shown here is derived from an EMBL/GenBank/DDBJ whole genome shotgun (WGS) entry which is preliminary data.</text>
</comment>
<gene>
    <name evidence="2" type="primary">hemE_4</name>
    <name evidence="2" type="ORF">Poly41_56940</name>
</gene>
<protein>
    <submittedName>
        <fullName evidence="2">Uroporphyrinogen decarboxylase</fullName>
        <ecNumber evidence="2">4.1.1.37</ecNumber>
    </submittedName>
</protein>
<reference evidence="2 3" key="1">
    <citation type="submission" date="2019-02" db="EMBL/GenBank/DDBJ databases">
        <title>Deep-cultivation of Planctomycetes and their phenomic and genomic characterization uncovers novel biology.</title>
        <authorList>
            <person name="Wiegand S."/>
            <person name="Jogler M."/>
            <person name="Boedeker C."/>
            <person name="Pinto D."/>
            <person name="Vollmers J."/>
            <person name="Rivas-Marin E."/>
            <person name="Kohn T."/>
            <person name="Peeters S.H."/>
            <person name="Heuer A."/>
            <person name="Rast P."/>
            <person name="Oberbeckmann S."/>
            <person name="Bunk B."/>
            <person name="Jeske O."/>
            <person name="Meyerdierks A."/>
            <person name="Storesund J.E."/>
            <person name="Kallscheuer N."/>
            <person name="Luecker S."/>
            <person name="Lage O.M."/>
            <person name="Pohl T."/>
            <person name="Merkel B.J."/>
            <person name="Hornburger P."/>
            <person name="Mueller R.-W."/>
            <person name="Bruemmer F."/>
            <person name="Labrenz M."/>
            <person name="Spormann A.M."/>
            <person name="Op Den Camp H."/>
            <person name="Overmann J."/>
            <person name="Amann R."/>
            <person name="Jetten M.S.M."/>
            <person name="Mascher T."/>
            <person name="Medema M.H."/>
            <person name="Devos D.P."/>
            <person name="Kaster A.-K."/>
            <person name="Ovreas L."/>
            <person name="Rohde M."/>
            <person name="Galperin M.Y."/>
            <person name="Jogler C."/>
        </authorList>
    </citation>
    <scope>NUCLEOTIDE SEQUENCE [LARGE SCALE GENOMIC DNA]</scope>
    <source>
        <strain evidence="2 3">Poly41</strain>
    </source>
</reference>
<dbReference type="GO" id="GO:0004853">
    <property type="term" value="F:uroporphyrinogen decarboxylase activity"/>
    <property type="evidence" value="ECO:0007669"/>
    <property type="project" value="UniProtKB-EC"/>
</dbReference>
<dbReference type="EC" id="4.1.1.37" evidence="2"/>
<dbReference type="EMBL" id="SJPV01000013">
    <property type="protein sequence ID" value="TWU32209.1"/>
    <property type="molecule type" value="Genomic_DNA"/>
</dbReference>
<dbReference type="InterPro" id="IPR038071">
    <property type="entry name" value="UROD/MetE-like_sf"/>
</dbReference>
<dbReference type="RefSeq" id="WP_146530460.1">
    <property type="nucleotide sequence ID" value="NZ_SJPV01000013.1"/>
</dbReference>
<name>A0A5C6DBD1_9BACT</name>
<proteinExistence type="predicted"/>
<dbReference type="PANTHER" id="PTHR47099:SF1">
    <property type="entry name" value="METHYLCOBAMIDE:COM METHYLTRANSFERASE MTBA"/>
    <property type="match status" value="1"/>
</dbReference>
<dbReference type="InterPro" id="IPR052024">
    <property type="entry name" value="Methanogen_methyltrans"/>
</dbReference>